<evidence type="ECO:0000313" key="3">
    <source>
        <dbReference type="EMBL" id="OGG88215.1"/>
    </source>
</evidence>
<name>A0A1F6FQS9_9BACT</name>
<organism evidence="3 4">
    <name type="scientific">Candidatus Kaiserbacteria bacterium RIFOXYD1_FULL_42_15</name>
    <dbReference type="NCBI Taxonomy" id="1798532"/>
    <lineage>
        <taxon>Bacteria</taxon>
        <taxon>Candidatus Kaiseribacteriota</taxon>
    </lineage>
</organism>
<reference evidence="3 4" key="1">
    <citation type="journal article" date="2016" name="Nat. Commun.">
        <title>Thousands of microbial genomes shed light on interconnected biogeochemical processes in an aquifer system.</title>
        <authorList>
            <person name="Anantharaman K."/>
            <person name="Brown C.T."/>
            <person name="Hug L.A."/>
            <person name="Sharon I."/>
            <person name="Castelle C.J."/>
            <person name="Probst A.J."/>
            <person name="Thomas B.C."/>
            <person name="Singh A."/>
            <person name="Wilkins M.J."/>
            <person name="Karaoz U."/>
            <person name="Brodie E.L."/>
            <person name="Williams K.H."/>
            <person name="Hubbard S.S."/>
            <person name="Banfield J.F."/>
        </authorList>
    </citation>
    <scope>NUCLEOTIDE SEQUENCE [LARGE SCALE GENOMIC DNA]</scope>
</reference>
<gene>
    <name evidence="3" type="ORF">A2592_00415</name>
</gene>
<dbReference type="Pfam" id="PF02498">
    <property type="entry name" value="Bro-N"/>
    <property type="match status" value="1"/>
</dbReference>
<dbReference type="EMBL" id="MFMT01000026">
    <property type="protein sequence ID" value="OGG88215.1"/>
    <property type="molecule type" value="Genomic_DNA"/>
</dbReference>
<dbReference type="Proteomes" id="UP000179230">
    <property type="component" value="Unassembled WGS sequence"/>
</dbReference>
<evidence type="ECO:0000259" key="2">
    <source>
        <dbReference type="SMART" id="SM01040"/>
    </source>
</evidence>
<feature type="compositionally biased region" description="Basic residues" evidence="1">
    <location>
        <begin position="274"/>
        <end position="284"/>
    </location>
</feature>
<dbReference type="AlphaFoldDB" id="A0A1F6FQS9"/>
<feature type="domain" description="Bro-N" evidence="2">
    <location>
        <begin position="18"/>
        <end position="116"/>
    </location>
</feature>
<dbReference type="InterPro" id="IPR003497">
    <property type="entry name" value="BRO_N_domain"/>
</dbReference>
<dbReference type="SMART" id="SM01040">
    <property type="entry name" value="Bro-N"/>
    <property type="match status" value="1"/>
</dbReference>
<proteinExistence type="predicted"/>
<evidence type="ECO:0000313" key="4">
    <source>
        <dbReference type="Proteomes" id="UP000179230"/>
    </source>
</evidence>
<evidence type="ECO:0000256" key="1">
    <source>
        <dbReference type="SAM" id="MobiDB-lite"/>
    </source>
</evidence>
<accession>A0A1F6FQS9</accession>
<protein>
    <submittedName>
        <fullName evidence="3">Phage antirepressor protein</fullName>
    </submittedName>
</protein>
<comment type="caution">
    <text evidence="3">The sequence shown here is derived from an EMBL/GenBank/DDBJ whole genome shotgun (WGS) entry which is preliminary data.</text>
</comment>
<feature type="region of interest" description="Disordered" evidence="1">
    <location>
        <begin position="258"/>
        <end position="284"/>
    </location>
</feature>
<sequence length="284" mass="32749">MTTQNQTITKIAIFQKKEVRKILHKNEWWFSIVDIIEVLTDTPRPRKYWSDLKKKLIKEGYSEVSANIGQLKITSLDGKKRETDCANTETIFRIIQAIPSPKAEPFKRWLARVGFERVEEIEDPELATKRTRAIYKAKGYSDAWIEKRMRGIEVRETLTDEWKNRGVKEGQEYAILTAEISRATFGMTPSQYQKFKGLKRENLRDHMNDLELIFSMLGEASTTEIARNKNTQGFLENKTAAKEGGNIAGEARKKLELKSGKKVSTGENYLPESKKKRKLKSENA</sequence>